<organism evidence="1 2">
    <name type="scientific">Brassica cretica</name>
    <name type="common">Mustard</name>
    <dbReference type="NCBI Taxonomy" id="69181"/>
    <lineage>
        <taxon>Eukaryota</taxon>
        <taxon>Viridiplantae</taxon>
        <taxon>Streptophyta</taxon>
        <taxon>Embryophyta</taxon>
        <taxon>Tracheophyta</taxon>
        <taxon>Spermatophyta</taxon>
        <taxon>Magnoliopsida</taxon>
        <taxon>eudicotyledons</taxon>
        <taxon>Gunneridae</taxon>
        <taxon>Pentapetalae</taxon>
        <taxon>rosids</taxon>
        <taxon>malvids</taxon>
        <taxon>Brassicales</taxon>
        <taxon>Brassicaceae</taxon>
        <taxon>Brassiceae</taxon>
        <taxon>Brassica</taxon>
    </lineage>
</organism>
<proteinExistence type="predicted"/>
<evidence type="ECO:0000313" key="2">
    <source>
        <dbReference type="Proteomes" id="UP000266723"/>
    </source>
</evidence>
<sequence length="84" mass="9666">MWSRKEQQKKKDICVIKAKQNKLLIFGWPHFKAAKGCLREVLIYFLPLEFVVKHAIVFDVKAVPKGSHEKEKSLVSSLSASIRN</sequence>
<gene>
    <name evidence="1" type="ORF">DY000_02013895</name>
</gene>
<evidence type="ECO:0000313" key="1">
    <source>
        <dbReference type="EMBL" id="KAF3568163.1"/>
    </source>
</evidence>
<dbReference type="EMBL" id="QGKV02000759">
    <property type="protein sequence ID" value="KAF3568163.1"/>
    <property type="molecule type" value="Genomic_DNA"/>
</dbReference>
<reference evidence="1 2" key="1">
    <citation type="journal article" date="2020" name="BMC Genomics">
        <title>Intraspecific diversification of the crop wild relative Brassica cretica Lam. using demographic model selection.</title>
        <authorList>
            <person name="Kioukis A."/>
            <person name="Michalopoulou V.A."/>
            <person name="Briers L."/>
            <person name="Pirintsos S."/>
            <person name="Studholme D.J."/>
            <person name="Pavlidis P."/>
            <person name="Sarris P.F."/>
        </authorList>
    </citation>
    <scope>NUCLEOTIDE SEQUENCE [LARGE SCALE GENOMIC DNA]</scope>
    <source>
        <strain evidence="2">cv. PFS-1207/04</strain>
    </source>
</reference>
<protein>
    <submittedName>
        <fullName evidence="1">Uncharacterized protein</fullName>
    </submittedName>
</protein>
<name>A0ABQ7D710_BRACR</name>
<accession>A0ABQ7D710</accession>
<comment type="caution">
    <text evidence="1">The sequence shown here is derived from an EMBL/GenBank/DDBJ whole genome shotgun (WGS) entry which is preliminary data.</text>
</comment>
<keyword evidence="2" id="KW-1185">Reference proteome</keyword>
<dbReference type="Proteomes" id="UP000266723">
    <property type="component" value="Unassembled WGS sequence"/>
</dbReference>